<reference evidence="6" key="1">
    <citation type="submission" date="2025-08" db="UniProtKB">
        <authorList>
            <consortium name="RefSeq"/>
        </authorList>
    </citation>
    <scope>IDENTIFICATION</scope>
    <source>
        <tissue evidence="6">Fruit stalk</tissue>
    </source>
</reference>
<dbReference type="RefSeq" id="XP_022722227.1">
    <property type="nucleotide sequence ID" value="XM_022866492.1"/>
</dbReference>
<dbReference type="InterPro" id="IPR026961">
    <property type="entry name" value="PGG_dom"/>
</dbReference>
<keyword evidence="3" id="KW-1133">Transmembrane helix</keyword>
<accession>A0A6P5X3F7</accession>
<evidence type="ECO:0000256" key="1">
    <source>
        <dbReference type="PROSITE-ProRule" id="PRU00023"/>
    </source>
</evidence>
<dbReference type="OrthoDB" id="1868897at2759"/>
<gene>
    <name evidence="6" type="primary">LOC111279548</name>
</gene>
<name>A0A6P5X3F7_DURZI</name>
<dbReference type="Gene3D" id="1.25.40.20">
    <property type="entry name" value="Ankyrin repeat-containing domain"/>
    <property type="match status" value="2"/>
</dbReference>
<evidence type="ECO:0000313" key="5">
    <source>
        <dbReference type="Proteomes" id="UP000515121"/>
    </source>
</evidence>
<feature type="transmembrane region" description="Helical" evidence="3">
    <location>
        <begin position="350"/>
        <end position="372"/>
    </location>
</feature>
<feature type="repeat" description="ANK" evidence="1">
    <location>
        <begin position="110"/>
        <end position="142"/>
    </location>
</feature>
<dbReference type="AlphaFoldDB" id="A0A6P5X3F7"/>
<evidence type="ECO:0000259" key="4">
    <source>
        <dbReference type="Pfam" id="PF13962"/>
    </source>
</evidence>
<dbReference type="GeneID" id="111279548"/>
<feature type="domain" description="PGG" evidence="4">
    <location>
        <begin position="626"/>
        <end position="738"/>
    </location>
</feature>
<feature type="transmembrane region" description="Helical" evidence="3">
    <location>
        <begin position="718"/>
        <end position="738"/>
    </location>
</feature>
<keyword evidence="3" id="KW-0812">Transmembrane</keyword>
<sequence>MMEQTQKNETIEEVSEMQHSASQNKEAKQAASPMVMELSERLFKYAMKNQWDEVLDAYKEKPESRKAKITEVEDTALHLAVSGGKFVIVKKMVDTLENNASDVLKTKNKRGNTPLHIAAALGNARMCHCIASKDPNLIAEKNVKNETPLYLAAKFGHKDAFLCLYFCYEGNPGDLCSRAESGDTILHAAITGEHFDLAFQIICKYPELVNFVNENGSSPLHVLATKTNAFKSGSRLGLFDRILYRCIIVDEMKDKKYDSADYLKMFEENDSGGHGPWFPPNYEACVSFYRMFSGVACFGMPSESSSSQTKPESSTTNGAVKVSSDTGSGTSPKVKEDSEEHKQHYLPANYATLIQFFKFLMKFLMVVLGLGFQRIRKITTKKQRHTWASQVMDKLIENASMYKYSGGKTGTGKSEMTEHFPFIPSLMTSSSHEDSSKKEKNDGMVEKFLGEYHITGSVDSKTSKHAVQMKFEKKGASESTRADTPSPILIAASKGITEMVDKILEKFPVAIQDVDAQNKNVLLLAVEHRQAHIFQFLIERETFHESVFRHWDNQGNNALHLAATYGHYRPWLIPGYALQMQWERKWYKFVKKSMEKHLLVHHNNKGQTPKQIFTETHKALVKDGSEWLTKTSESCSVVAALIATVAFATAASIPGGTSQDTGKPVLRDEPAFVVFVITSLVALCFSITALVFFLAILTSRFEEKDFAMKLPRKLILGLTSLFTSIAAMLFSFCAGHFFELGDKLKFAALPIYTATCLPISFFALAQLPLYFDLLKAIFKKVPQRSYKEFAC</sequence>
<evidence type="ECO:0000256" key="2">
    <source>
        <dbReference type="SAM" id="MobiDB-lite"/>
    </source>
</evidence>
<keyword evidence="5" id="KW-1185">Reference proteome</keyword>
<feature type="transmembrane region" description="Helical" evidence="3">
    <location>
        <begin position="673"/>
        <end position="697"/>
    </location>
</feature>
<feature type="transmembrane region" description="Helical" evidence="3">
    <location>
        <begin position="750"/>
        <end position="771"/>
    </location>
</feature>
<evidence type="ECO:0000313" key="6">
    <source>
        <dbReference type="RefSeq" id="XP_022722227.1"/>
    </source>
</evidence>
<dbReference type="GO" id="GO:0016020">
    <property type="term" value="C:membrane"/>
    <property type="evidence" value="ECO:0007669"/>
    <property type="project" value="TreeGrafter"/>
</dbReference>
<proteinExistence type="predicted"/>
<dbReference type="Pfam" id="PF12796">
    <property type="entry name" value="Ank_2"/>
    <property type="match status" value="2"/>
</dbReference>
<dbReference type="Pfam" id="PF13962">
    <property type="entry name" value="PGG"/>
    <property type="match status" value="1"/>
</dbReference>
<dbReference type="Proteomes" id="UP000515121">
    <property type="component" value="Unplaced"/>
</dbReference>
<keyword evidence="3" id="KW-0472">Membrane</keyword>
<dbReference type="PANTHER" id="PTHR24177">
    <property type="entry name" value="CASKIN"/>
    <property type="match status" value="1"/>
</dbReference>
<dbReference type="InterPro" id="IPR036770">
    <property type="entry name" value="Ankyrin_rpt-contain_sf"/>
</dbReference>
<feature type="compositionally biased region" description="Low complexity" evidence="2">
    <location>
        <begin position="304"/>
        <end position="316"/>
    </location>
</feature>
<dbReference type="KEGG" id="dzi:111279548"/>
<protein>
    <submittedName>
        <fullName evidence="6">Uncharacterized protein LOC111279548</fullName>
    </submittedName>
</protein>
<dbReference type="PANTHER" id="PTHR24177:SF469">
    <property type="entry name" value="REPEAT-CONTAINING PROTEIN, PUTATIVE ISOFORM 1-RELATED"/>
    <property type="match status" value="1"/>
</dbReference>
<dbReference type="PROSITE" id="PS50088">
    <property type="entry name" value="ANK_REPEAT"/>
    <property type="match status" value="1"/>
</dbReference>
<organism evidence="5 6">
    <name type="scientific">Durio zibethinus</name>
    <name type="common">Durian</name>
    <dbReference type="NCBI Taxonomy" id="66656"/>
    <lineage>
        <taxon>Eukaryota</taxon>
        <taxon>Viridiplantae</taxon>
        <taxon>Streptophyta</taxon>
        <taxon>Embryophyta</taxon>
        <taxon>Tracheophyta</taxon>
        <taxon>Spermatophyta</taxon>
        <taxon>Magnoliopsida</taxon>
        <taxon>eudicotyledons</taxon>
        <taxon>Gunneridae</taxon>
        <taxon>Pentapetalae</taxon>
        <taxon>rosids</taxon>
        <taxon>malvids</taxon>
        <taxon>Malvales</taxon>
        <taxon>Malvaceae</taxon>
        <taxon>Helicteroideae</taxon>
        <taxon>Durio</taxon>
    </lineage>
</organism>
<dbReference type="SUPFAM" id="SSF48403">
    <property type="entry name" value="Ankyrin repeat"/>
    <property type="match status" value="1"/>
</dbReference>
<dbReference type="InterPro" id="IPR002110">
    <property type="entry name" value="Ankyrin_rpt"/>
</dbReference>
<feature type="transmembrane region" description="Helical" evidence="3">
    <location>
        <begin position="635"/>
        <end position="653"/>
    </location>
</feature>
<evidence type="ECO:0000256" key="3">
    <source>
        <dbReference type="SAM" id="Phobius"/>
    </source>
</evidence>
<feature type="region of interest" description="Disordered" evidence="2">
    <location>
        <begin position="304"/>
        <end position="341"/>
    </location>
</feature>
<keyword evidence="1" id="KW-0040">ANK repeat</keyword>
<dbReference type="SMART" id="SM00248">
    <property type="entry name" value="ANK"/>
    <property type="match status" value="7"/>
</dbReference>
<feature type="region of interest" description="Disordered" evidence="2">
    <location>
        <begin position="1"/>
        <end position="32"/>
    </location>
</feature>